<reference evidence="1 2" key="1">
    <citation type="submission" date="2018-09" db="EMBL/GenBank/DDBJ databases">
        <title>Paenibacillus SK2017-BO5.</title>
        <authorList>
            <person name="Piskunova J.V."/>
            <person name="Dubiley S.A."/>
            <person name="Severinov K.V."/>
        </authorList>
    </citation>
    <scope>NUCLEOTIDE SEQUENCE [LARGE SCALE GENOMIC DNA]</scope>
    <source>
        <strain evidence="1 2">BO5</strain>
    </source>
</reference>
<organism evidence="1 2">
    <name type="scientific">Paenibacillus thiaminolyticus</name>
    <name type="common">Bacillus thiaminolyticus</name>
    <dbReference type="NCBI Taxonomy" id="49283"/>
    <lineage>
        <taxon>Bacteria</taxon>
        <taxon>Bacillati</taxon>
        <taxon>Bacillota</taxon>
        <taxon>Bacilli</taxon>
        <taxon>Bacillales</taxon>
        <taxon>Paenibacillaceae</taxon>
        <taxon>Paenibacillus</taxon>
    </lineage>
</organism>
<accession>A0A3A3GLH4</accession>
<name>A0A3A3GLH4_PANTH</name>
<dbReference type="EMBL" id="QYZD01000003">
    <property type="protein sequence ID" value="RJG25502.1"/>
    <property type="molecule type" value="Genomic_DNA"/>
</dbReference>
<protein>
    <recommendedName>
        <fullName evidence="3">HEAT repeat domain-containing protein</fullName>
    </recommendedName>
</protein>
<evidence type="ECO:0000313" key="1">
    <source>
        <dbReference type="EMBL" id="RJG25502.1"/>
    </source>
</evidence>
<dbReference type="OrthoDB" id="3035478at2"/>
<sequence>MYDKDLIRDLLIDSTHSIQEANTFFQERLNDKALLDILVEFALDDYSSDASMTASYWISNFTENLLLTIEDKLLIIQEYELDNISVHAWIALGKIKSKKGLIYLIEKRISPNLSWEAEALKHHLKESLNE</sequence>
<dbReference type="Proteomes" id="UP000266177">
    <property type="component" value="Unassembled WGS sequence"/>
</dbReference>
<dbReference type="AlphaFoldDB" id="A0A3A3GLH4"/>
<gene>
    <name evidence="1" type="ORF">DQX05_05220</name>
</gene>
<proteinExistence type="predicted"/>
<evidence type="ECO:0008006" key="3">
    <source>
        <dbReference type="Google" id="ProtNLM"/>
    </source>
</evidence>
<comment type="caution">
    <text evidence="1">The sequence shown here is derived from an EMBL/GenBank/DDBJ whole genome shotgun (WGS) entry which is preliminary data.</text>
</comment>
<dbReference type="RefSeq" id="WP_119791535.1">
    <property type="nucleotide sequence ID" value="NZ_QYZD01000003.1"/>
</dbReference>
<evidence type="ECO:0000313" key="2">
    <source>
        <dbReference type="Proteomes" id="UP000266177"/>
    </source>
</evidence>